<dbReference type="OrthoDB" id="4721343at2"/>
<dbReference type="AlphaFoldDB" id="A0A1I5XIS7"/>
<gene>
    <name evidence="1" type="ORF">SAMN05421854_110264</name>
</gene>
<accession>A0A1I5XIS7</accession>
<evidence type="ECO:0000313" key="1">
    <source>
        <dbReference type="EMBL" id="SFQ31851.1"/>
    </source>
</evidence>
<proteinExistence type="predicted"/>
<dbReference type="RefSeq" id="WP_093575793.1">
    <property type="nucleotide sequence ID" value="NZ_FOWC01000010.1"/>
</dbReference>
<protein>
    <submittedName>
        <fullName evidence="1">Uncharacterized protein</fullName>
    </submittedName>
</protein>
<dbReference type="Proteomes" id="UP000199137">
    <property type="component" value="Unassembled WGS sequence"/>
</dbReference>
<sequence length="321" mass="34373">MGDTAYAARADGLAIATSQAISPDDVLGRLYAAADDRHLSWLDDLTIAARLRTRCWKCAAMVGIDEHCDQCGAAPKEPAVAAVLASRPGPAATSLADQGYRHLIARTADGDGIYLIRDGSGEIADFTEAVYEECVQEGTAAGLNSVYHVHSCCNLVYADGVHWNPVPLPPARTSPAFVVAYDDPIPFAVDEAAFELWISRSDEWEGRLPDRAAEAPGHDLSDLLYDALARNVLTGDPRVELQVIGDDDSDSAGYHVVLHNKHGDQRLVGITSGWSELDFPADENKPLSDAARFHLDQVCTVANFLLAALGTSLAPANSLPR</sequence>
<evidence type="ECO:0000313" key="2">
    <source>
        <dbReference type="Proteomes" id="UP000199137"/>
    </source>
</evidence>
<dbReference type="EMBL" id="FOWC01000010">
    <property type="protein sequence ID" value="SFQ31851.1"/>
    <property type="molecule type" value="Genomic_DNA"/>
</dbReference>
<dbReference type="STRING" id="112413.SAMN05421854_110264"/>
<reference evidence="1 2" key="1">
    <citation type="submission" date="2016-10" db="EMBL/GenBank/DDBJ databases">
        <authorList>
            <person name="de Groot N.N."/>
        </authorList>
    </citation>
    <scope>NUCLEOTIDE SEQUENCE [LARGE SCALE GENOMIC DNA]</scope>
    <source>
        <strain evidence="1 2">DSM 44637</strain>
    </source>
</reference>
<name>A0A1I5XIS7_9PSEU</name>
<organism evidence="1 2">
    <name type="scientific">Amycolatopsis rubida</name>
    <dbReference type="NCBI Taxonomy" id="112413"/>
    <lineage>
        <taxon>Bacteria</taxon>
        <taxon>Bacillati</taxon>
        <taxon>Actinomycetota</taxon>
        <taxon>Actinomycetes</taxon>
        <taxon>Pseudonocardiales</taxon>
        <taxon>Pseudonocardiaceae</taxon>
        <taxon>Amycolatopsis</taxon>
    </lineage>
</organism>